<proteinExistence type="predicted"/>
<dbReference type="InterPro" id="IPR019775">
    <property type="entry name" value="WD40_repeat_CS"/>
</dbReference>
<keyword evidence="4" id="KW-0539">Nucleus</keyword>
<dbReference type="InterPro" id="IPR020472">
    <property type="entry name" value="WD40_PAC1"/>
</dbReference>
<evidence type="ECO:0000256" key="3">
    <source>
        <dbReference type="ARBA" id="ARBA00022737"/>
    </source>
</evidence>
<dbReference type="PROSITE" id="PS50294">
    <property type="entry name" value="WD_REPEATS_REGION"/>
    <property type="match status" value="1"/>
</dbReference>
<dbReference type="Gene3D" id="2.130.10.10">
    <property type="entry name" value="YVTN repeat-like/Quinoprotein amine dehydrogenase"/>
    <property type="match status" value="1"/>
</dbReference>
<gene>
    <name evidence="7" type="ORF">HannXRQ_Chr01g0021881</name>
    <name evidence="6" type="ORF">HanXRQr2_Chr11g0486391</name>
</gene>
<evidence type="ECO:0000313" key="6">
    <source>
        <dbReference type="EMBL" id="KAF5781663.1"/>
    </source>
</evidence>
<comment type="subcellular location">
    <subcellularLocation>
        <location evidence="1">Nucleus</location>
    </subcellularLocation>
</comment>
<reference evidence="6" key="3">
    <citation type="submission" date="2020-06" db="EMBL/GenBank/DDBJ databases">
        <title>Helianthus annuus Genome sequencing and assembly Release 2.</title>
        <authorList>
            <person name="Gouzy J."/>
            <person name="Langlade N."/>
            <person name="Munos S."/>
        </authorList>
    </citation>
    <scope>NUCLEOTIDE SEQUENCE</scope>
    <source>
        <tissue evidence="6">Leaves</tissue>
    </source>
</reference>
<dbReference type="GO" id="GO:0006355">
    <property type="term" value="P:regulation of DNA-templated transcription"/>
    <property type="evidence" value="ECO:0000318"/>
    <property type="project" value="GO_Central"/>
</dbReference>
<dbReference type="SUPFAM" id="SSF50978">
    <property type="entry name" value="WD40 repeat-like"/>
    <property type="match status" value="1"/>
</dbReference>
<dbReference type="Proteomes" id="UP000215914">
    <property type="component" value="Chromosome 1"/>
</dbReference>
<dbReference type="InterPro" id="IPR015943">
    <property type="entry name" value="WD40/YVTN_repeat-like_dom_sf"/>
</dbReference>
<keyword evidence="2 5" id="KW-0853">WD repeat</keyword>
<feature type="repeat" description="WD" evidence="5">
    <location>
        <begin position="137"/>
        <end position="172"/>
    </location>
</feature>
<evidence type="ECO:0000256" key="1">
    <source>
        <dbReference type="ARBA" id="ARBA00004123"/>
    </source>
</evidence>
<dbReference type="GO" id="GO:0006338">
    <property type="term" value="P:chromatin remodeling"/>
    <property type="evidence" value="ECO:0000318"/>
    <property type="project" value="GO_Central"/>
</dbReference>
<keyword evidence="8" id="KW-1185">Reference proteome</keyword>
<dbReference type="STRING" id="4232.A0A251VQ51"/>
<dbReference type="PANTHER" id="PTHR22850">
    <property type="entry name" value="WD40 REPEAT FAMILY"/>
    <property type="match status" value="1"/>
</dbReference>
<dbReference type="AlphaFoldDB" id="A0A251VQ51"/>
<dbReference type="InterPro" id="IPR001680">
    <property type="entry name" value="WD40_rpt"/>
</dbReference>
<dbReference type="InterPro" id="IPR036322">
    <property type="entry name" value="WD40_repeat_dom_sf"/>
</dbReference>
<dbReference type="EMBL" id="MNCJ02000326">
    <property type="protein sequence ID" value="KAF5781663.1"/>
    <property type="molecule type" value="Genomic_DNA"/>
</dbReference>
<feature type="repeat" description="WD" evidence="5">
    <location>
        <begin position="235"/>
        <end position="270"/>
    </location>
</feature>
<dbReference type="SMART" id="SM00320">
    <property type="entry name" value="WD40"/>
    <property type="match status" value="5"/>
</dbReference>
<feature type="repeat" description="WD" evidence="5">
    <location>
        <begin position="181"/>
        <end position="214"/>
    </location>
</feature>
<dbReference type="InParanoid" id="A0A251VQ51"/>
<dbReference type="PROSITE" id="PS00678">
    <property type="entry name" value="WD_REPEATS_1"/>
    <property type="match status" value="1"/>
</dbReference>
<dbReference type="PRINTS" id="PR00320">
    <property type="entry name" value="GPROTEINBRPT"/>
</dbReference>
<organism evidence="7 8">
    <name type="scientific">Helianthus annuus</name>
    <name type="common">Common sunflower</name>
    <dbReference type="NCBI Taxonomy" id="4232"/>
    <lineage>
        <taxon>Eukaryota</taxon>
        <taxon>Viridiplantae</taxon>
        <taxon>Streptophyta</taxon>
        <taxon>Embryophyta</taxon>
        <taxon>Tracheophyta</taxon>
        <taxon>Spermatophyta</taxon>
        <taxon>Magnoliopsida</taxon>
        <taxon>eudicotyledons</taxon>
        <taxon>Gunneridae</taxon>
        <taxon>Pentapetalae</taxon>
        <taxon>asterids</taxon>
        <taxon>campanulids</taxon>
        <taxon>Asterales</taxon>
        <taxon>Asteraceae</taxon>
        <taxon>Asteroideae</taxon>
        <taxon>Heliantheae alliance</taxon>
        <taxon>Heliantheae</taxon>
        <taxon>Helianthus</taxon>
    </lineage>
</organism>
<evidence type="ECO:0000313" key="7">
    <source>
        <dbReference type="EMBL" id="OTG37717.1"/>
    </source>
</evidence>
<dbReference type="OMA" id="DYKIWKR"/>
<dbReference type="PROSITE" id="PS50082">
    <property type="entry name" value="WD_REPEATS_2"/>
    <property type="match status" value="4"/>
</dbReference>
<feature type="repeat" description="WD" evidence="5">
    <location>
        <begin position="41"/>
        <end position="76"/>
    </location>
</feature>
<evidence type="ECO:0000256" key="5">
    <source>
        <dbReference type="PROSITE-ProRule" id="PRU00221"/>
    </source>
</evidence>
<evidence type="ECO:0000256" key="4">
    <source>
        <dbReference type="ARBA" id="ARBA00023242"/>
    </source>
</evidence>
<dbReference type="EMBL" id="CM007890">
    <property type="protein sequence ID" value="OTG37717.1"/>
    <property type="molecule type" value="Genomic_DNA"/>
</dbReference>
<sequence length="276" mass="31168">MPQDPFVIATKTISSEVHVFDYKNHPARPPIGGRSNPDLRLTGHCREGFGLSWSKINRGFLLSGSDDEKICLWDINQVPLNKAIIGALQTFKVHEGSVEDVAWHLKHCYLFGSCGRDGYLHIFDLRTPCFTRPARSIIAHQRGINCLSFNPFNEWLVATGSPDNTVKCFDLRKLAGPLHTFNQHRDEVSQIGWSPHSENILASSCVGRRVMIWDTHRIGREQSAAREPPELLFTHGGHTSRVGDLSWNPTEDRMIASVSNDNTLQVWKMSDHIYSD</sequence>
<name>A0A251VQ51_HELAN</name>
<dbReference type="Pfam" id="PF00400">
    <property type="entry name" value="WD40"/>
    <property type="match status" value="5"/>
</dbReference>
<evidence type="ECO:0000256" key="2">
    <source>
        <dbReference type="ARBA" id="ARBA00022574"/>
    </source>
</evidence>
<reference evidence="6 8" key="1">
    <citation type="journal article" date="2017" name="Nature">
        <title>The sunflower genome provides insights into oil metabolism, flowering and Asterid evolution.</title>
        <authorList>
            <person name="Badouin H."/>
            <person name="Gouzy J."/>
            <person name="Grassa C.J."/>
            <person name="Murat F."/>
            <person name="Staton S.E."/>
            <person name="Cottret L."/>
            <person name="Lelandais-Briere C."/>
            <person name="Owens G.L."/>
            <person name="Carrere S."/>
            <person name="Mayjonade B."/>
            <person name="Legrand L."/>
            <person name="Gill N."/>
            <person name="Kane N.C."/>
            <person name="Bowers J.E."/>
            <person name="Hubner S."/>
            <person name="Bellec A."/>
            <person name="Berard A."/>
            <person name="Berges H."/>
            <person name="Blanchet N."/>
            <person name="Boniface M.C."/>
            <person name="Brunel D."/>
            <person name="Catrice O."/>
            <person name="Chaidir N."/>
            <person name="Claudel C."/>
            <person name="Donnadieu C."/>
            <person name="Faraut T."/>
            <person name="Fievet G."/>
            <person name="Helmstetter N."/>
            <person name="King M."/>
            <person name="Knapp S.J."/>
            <person name="Lai Z."/>
            <person name="Le Paslier M.C."/>
            <person name="Lippi Y."/>
            <person name="Lorenzon L."/>
            <person name="Mandel J.R."/>
            <person name="Marage G."/>
            <person name="Marchand G."/>
            <person name="Marquand E."/>
            <person name="Bret-Mestries E."/>
            <person name="Morien E."/>
            <person name="Nambeesan S."/>
            <person name="Nguyen T."/>
            <person name="Pegot-Espagnet P."/>
            <person name="Pouilly N."/>
            <person name="Raftis F."/>
            <person name="Sallet E."/>
            <person name="Schiex T."/>
            <person name="Thomas J."/>
            <person name="Vandecasteele C."/>
            <person name="Vares D."/>
            <person name="Vear F."/>
            <person name="Vautrin S."/>
            <person name="Crespi M."/>
            <person name="Mangin B."/>
            <person name="Burke J.M."/>
            <person name="Salse J."/>
            <person name="Munos S."/>
            <person name="Vincourt P."/>
            <person name="Rieseberg L.H."/>
            <person name="Langlade N.B."/>
        </authorList>
    </citation>
    <scope>NUCLEOTIDE SEQUENCE [LARGE SCALE GENOMIC DNA]</scope>
    <source>
        <strain evidence="8">cv. SF193</strain>
        <tissue evidence="6">Leaves</tissue>
    </source>
</reference>
<dbReference type="GO" id="GO:0042393">
    <property type="term" value="F:histone binding"/>
    <property type="evidence" value="ECO:0000318"/>
    <property type="project" value="GO_Central"/>
</dbReference>
<keyword evidence="3" id="KW-0677">Repeat</keyword>
<protein>
    <submittedName>
        <fullName evidence="7">Putative dynein regulator LIS1</fullName>
    </submittedName>
    <submittedName>
        <fullName evidence="6">Transcription factor WD40-like family</fullName>
    </submittedName>
</protein>
<reference evidence="7" key="2">
    <citation type="submission" date="2017-02" db="EMBL/GenBank/DDBJ databases">
        <title>Sunflower complete genome.</title>
        <authorList>
            <person name="Langlade N."/>
            <person name="Munos S."/>
        </authorList>
    </citation>
    <scope>NUCLEOTIDE SEQUENCE [LARGE SCALE GENOMIC DNA]</scope>
    <source>
        <tissue evidence="7">Leaves</tissue>
    </source>
</reference>
<dbReference type="InterPro" id="IPR050459">
    <property type="entry name" value="WD_repeat_RBAP46/RBAP48/MSI1"/>
</dbReference>
<dbReference type="Gramene" id="mRNA:HanXRQr2_Chr11g0486391">
    <property type="protein sequence ID" value="mRNA:HanXRQr2_Chr11g0486391"/>
    <property type="gene ID" value="HanXRQr2_Chr11g0486391"/>
</dbReference>
<dbReference type="GO" id="GO:0005634">
    <property type="term" value="C:nucleus"/>
    <property type="evidence" value="ECO:0000318"/>
    <property type="project" value="GO_Central"/>
</dbReference>
<dbReference type="OrthoDB" id="1465292at2759"/>
<accession>A0A251VQ51</accession>
<evidence type="ECO:0000313" key="8">
    <source>
        <dbReference type="Proteomes" id="UP000215914"/>
    </source>
</evidence>